<feature type="domain" description="Response regulatory" evidence="23">
    <location>
        <begin position="575"/>
        <end position="694"/>
    </location>
</feature>
<keyword evidence="14" id="KW-0843">Virulence</keyword>
<dbReference type="GO" id="GO:0000155">
    <property type="term" value="F:phosphorelay sensor kinase activity"/>
    <property type="evidence" value="ECO:0007669"/>
    <property type="project" value="InterPro"/>
</dbReference>
<dbReference type="InterPro" id="IPR003594">
    <property type="entry name" value="HATPase_dom"/>
</dbReference>
<dbReference type="InterPro" id="IPR003661">
    <property type="entry name" value="HisK_dim/P_dom"/>
</dbReference>
<feature type="modified residue" description="Phosphohistidine" evidence="19">
    <location>
        <position position="795"/>
    </location>
</feature>
<dbReference type="Gene3D" id="3.30.565.10">
    <property type="entry name" value="Histidine kinase-like ATPase, C-terminal domain"/>
    <property type="match status" value="1"/>
</dbReference>
<dbReference type="SUPFAM" id="SSF55874">
    <property type="entry name" value="ATPase domain of HSP90 chaperone/DNA topoisomerase II/histidine kinase"/>
    <property type="match status" value="1"/>
</dbReference>
<dbReference type="GO" id="GO:0005886">
    <property type="term" value="C:plasma membrane"/>
    <property type="evidence" value="ECO:0007669"/>
    <property type="project" value="UniProtKB-SubCell"/>
</dbReference>
<dbReference type="InterPro" id="IPR008207">
    <property type="entry name" value="Sig_transdc_His_kin_Hpt_dom"/>
</dbReference>
<keyword evidence="15" id="KW-0472">Membrane</keyword>
<feature type="coiled-coil region" evidence="21">
    <location>
        <begin position="137"/>
        <end position="171"/>
    </location>
</feature>
<dbReference type="InterPro" id="IPR036641">
    <property type="entry name" value="HPT_dom_sf"/>
</dbReference>
<dbReference type="InterPro" id="IPR036890">
    <property type="entry name" value="HATPase_C_sf"/>
</dbReference>
<evidence type="ECO:0000313" key="26">
    <source>
        <dbReference type="Proteomes" id="UP000562027"/>
    </source>
</evidence>
<dbReference type="Gene3D" id="1.10.287.130">
    <property type="match status" value="1"/>
</dbReference>
<keyword evidence="26" id="KW-1185">Reference proteome</keyword>
<dbReference type="PROSITE" id="PS50109">
    <property type="entry name" value="HIS_KIN"/>
    <property type="match status" value="1"/>
</dbReference>
<evidence type="ECO:0000256" key="7">
    <source>
        <dbReference type="ARBA" id="ARBA00022692"/>
    </source>
</evidence>
<keyword evidence="13" id="KW-0902">Two-component regulatory system</keyword>
<dbReference type="AlphaFoldDB" id="A0A840LGA5"/>
<keyword evidence="21" id="KW-0175">Coiled coil</keyword>
<keyword evidence="6" id="KW-0808">Transferase</keyword>
<evidence type="ECO:0000256" key="11">
    <source>
        <dbReference type="ARBA" id="ARBA00022840"/>
    </source>
</evidence>
<evidence type="ECO:0000256" key="12">
    <source>
        <dbReference type="ARBA" id="ARBA00022989"/>
    </source>
</evidence>
<dbReference type="SUPFAM" id="SSF52172">
    <property type="entry name" value="CheY-like"/>
    <property type="match status" value="2"/>
</dbReference>
<dbReference type="InterPro" id="IPR036097">
    <property type="entry name" value="HisK_dim/P_sf"/>
</dbReference>
<feature type="domain" description="HPt" evidence="24">
    <location>
        <begin position="756"/>
        <end position="851"/>
    </location>
</feature>
<dbReference type="CDD" id="cd00082">
    <property type="entry name" value="HisKA"/>
    <property type="match status" value="1"/>
</dbReference>
<reference evidence="25 26" key="1">
    <citation type="submission" date="2020-08" db="EMBL/GenBank/DDBJ databases">
        <title>Functional genomics of gut bacteria from endangered species of beetles.</title>
        <authorList>
            <person name="Carlos-Shanley C."/>
        </authorList>
    </citation>
    <scope>NUCLEOTIDE SEQUENCE [LARGE SCALE GENOMIC DNA]</scope>
    <source>
        <strain evidence="25 26">S00239</strain>
    </source>
</reference>
<dbReference type="EC" id="2.7.13.3" evidence="3"/>
<dbReference type="RefSeq" id="WP_184302965.1">
    <property type="nucleotide sequence ID" value="NZ_JACHLP010000008.1"/>
</dbReference>
<dbReference type="Pfam" id="PF01627">
    <property type="entry name" value="Hpt"/>
    <property type="match status" value="1"/>
</dbReference>
<dbReference type="EMBL" id="JACHLP010000008">
    <property type="protein sequence ID" value="MBB4845248.1"/>
    <property type="molecule type" value="Genomic_DNA"/>
</dbReference>
<comment type="function">
    <text evidence="17">Member of the two-component regulatory system BvgS/BvgA. Phosphorylates BvgA via a four-step phosphorelay in response to environmental signals.</text>
</comment>
<feature type="domain" description="Histidine kinase" evidence="22">
    <location>
        <begin position="192"/>
        <end position="413"/>
    </location>
</feature>
<evidence type="ECO:0000256" key="2">
    <source>
        <dbReference type="ARBA" id="ARBA00004651"/>
    </source>
</evidence>
<dbReference type="FunFam" id="1.10.287.130:FF:000038">
    <property type="entry name" value="Sensory transduction histidine kinase"/>
    <property type="match status" value="1"/>
</dbReference>
<keyword evidence="12" id="KW-1133">Transmembrane helix</keyword>
<evidence type="ECO:0000256" key="18">
    <source>
        <dbReference type="ARBA" id="ARBA00070152"/>
    </source>
</evidence>
<evidence type="ECO:0000259" key="23">
    <source>
        <dbReference type="PROSITE" id="PS50110"/>
    </source>
</evidence>
<dbReference type="Pfam" id="PF02518">
    <property type="entry name" value="HATPase_c"/>
    <property type="match status" value="1"/>
</dbReference>
<dbReference type="Gene3D" id="3.40.50.2300">
    <property type="match status" value="2"/>
</dbReference>
<comment type="subcellular location">
    <subcellularLocation>
        <location evidence="2">Cell membrane</location>
        <topology evidence="2">Multi-pass membrane protein</topology>
    </subcellularLocation>
</comment>
<dbReference type="SMART" id="SM00073">
    <property type="entry name" value="HPT"/>
    <property type="match status" value="1"/>
</dbReference>
<dbReference type="SUPFAM" id="SSF47384">
    <property type="entry name" value="Homodimeric domain of signal transducing histidine kinase"/>
    <property type="match status" value="1"/>
</dbReference>
<evidence type="ECO:0000256" key="10">
    <source>
        <dbReference type="ARBA" id="ARBA00022777"/>
    </source>
</evidence>
<evidence type="ECO:0000259" key="22">
    <source>
        <dbReference type="PROSITE" id="PS50109"/>
    </source>
</evidence>
<dbReference type="GO" id="GO:0005524">
    <property type="term" value="F:ATP binding"/>
    <property type="evidence" value="ECO:0007669"/>
    <property type="project" value="UniProtKB-KW"/>
</dbReference>
<proteinExistence type="predicted"/>
<dbReference type="CDD" id="cd17546">
    <property type="entry name" value="REC_hyHK_CKI1_RcsC-like"/>
    <property type="match status" value="2"/>
</dbReference>
<evidence type="ECO:0000256" key="3">
    <source>
        <dbReference type="ARBA" id="ARBA00012438"/>
    </source>
</evidence>
<dbReference type="InterPro" id="IPR005467">
    <property type="entry name" value="His_kinase_dom"/>
</dbReference>
<evidence type="ECO:0000313" key="25">
    <source>
        <dbReference type="EMBL" id="MBB4845248.1"/>
    </source>
</evidence>
<dbReference type="SMART" id="SM00388">
    <property type="entry name" value="HisKA"/>
    <property type="match status" value="1"/>
</dbReference>
<name>A0A840LGA5_9BURK</name>
<keyword evidence="7" id="KW-0812">Transmembrane</keyword>
<dbReference type="CDD" id="cd00088">
    <property type="entry name" value="HPT"/>
    <property type="match status" value="1"/>
</dbReference>
<dbReference type="PANTHER" id="PTHR45339:SF1">
    <property type="entry name" value="HYBRID SIGNAL TRANSDUCTION HISTIDINE KINASE J"/>
    <property type="match status" value="1"/>
</dbReference>
<evidence type="ECO:0000256" key="4">
    <source>
        <dbReference type="ARBA" id="ARBA00022475"/>
    </source>
</evidence>
<keyword evidence="9" id="KW-0547">Nucleotide-binding</keyword>
<dbReference type="PANTHER" id="PTHR45339">
    <property type="entry name" value="HYBRID SIGNAL TRANSDUCTION HISTIDINE KINASE J"/>
    <property type="match status" value="1"/>
</dbReference>
<dbReference type="Proteomes" id="UP000562027">
    <property type="component" value="Unassembled WGS sequence"/>
</dbReference>
<gene>
    <name evidence="25" type="ORF">HNP55_003795</name>
</gene>
<protein>
    <recommendedName>
        <fullName evidence="18">Virulence sensor protein BvgS</fullName>
        <ecNumber evidence="3">2.7.13.3</ecNumber>
    </recommendedName>
</protein>
<dbReference type="Pfam" id="PF00072">
    <property type="entry name" value="Response_reg"/>
    <property type="match status" value="2"/>
</dbReference>
<organism evidence="25 26">
    <name type="scientific">Roseateles oligotrophus</name>
    <dbReference type="NCBI Taxonomy" id="1769250"/>
    <lineage>
        <taxon>Bacteria</taxon>
        <taxon>Pseudomonadati</taxon>
        <taxon>Pseudomonadota</taxon>
        <taxon>Betaproteobacteria</taxon>
        <taxon>Burkholderiales</taxon>
        <taxon>Sphaerotilaceae</taxon>
        <taxon>Roseateles</taxon>
    </lineage>
</organism>
<dbReference type="PROSITE" id="PS50110">
    <property type="entry name" value="RESPONSE_REGULATORY"/>
    <property type="match status" value="2"/>
</dbReference>
<dbReference type="Gene3D" id="1.20.120.160">
    <property type="entry name" value="HPT domain"/>
    <property type="match status" value="1"/>
</dbReference>
<comment type="catalytic activity">
    <reaction evidence="1">
        <text>ATP + protein L-histidine = ADP + protein N-phospho-L-histidine.</text>
        <dbReference type="EC" id="2.7.13.3"/>
    </reaction>
</comment>
<evidence type="ECO:0000256" key="20">
    <source>
        <dbReference type="PROSITE-ProRule" id="PRU00169"/>
    </source>
</evidence>
<dbReference type="InterPro" id="IPR011006">
    <property type="entry name" value="CheY-like_superfamily"/>
</dbReference>
<accession>A0A840LGA5</accession>
<evidence type="ECO:0000256" key="21">
    <source>
        <dbReference type="SAM" id="Coils"/>
    </source>
</evidence>
<evidence type="ECO:0000256" key="17">
    <source>
        <dbReference type="ARBA" id="ARBA00058004"/>
    </source>
</evidence>
<dbReference type="FunFam" id="3.30.565.10:FF:000010">
    <property type="entry name" value="Sensor histidine kinase RcsC"/>
    <property type="match status" value="1"/>
</dbReference>
<dbReference type="SMART" id="SM00387">
    <property type="entry name" value="HATPase_c"/>
    <property type="match status" value="1"/>
</dbReference>
<dbReference type="PROSITE" id="PS50894">
    <property type="entry name" value="HPT"/>
    <property type="match status" value="1"/>
</dbReference>
<evidence type="ECO:0000256" key="13">
    <source>
        <dbReference type="ARBA" id="ARBA00023012"/>
    </source>
</evidence>
<keyword evidence="5 20" id="KW-0597">Phosphoprotein</keyword>
<keyword evidence="11" id="KW-0067">ATP-binding</keyword>
<keyword evidence="25" id="KW-0238">DNA-binding</keyword>
<feature type="domain" description="Response regulatory" evidence="23">
    <location>
        <begin position="431"/>
        <end position="552"/>
    </location>
</feature>
<dbReference type="GO" id="GO:0003677">
    <property type="term" value="F:DNA binding"/>
    <property type="evidence" value="ECO:0007669"/>
    <property type="project" value="UniProtKB-KW"/>
</dbReference>
<comment type="caution">
    <text evidence="25">The sequence shown here is derived from an EMBL/GenBank/DDBJ whole genome shotgun (WGS) entry which is preliminary data.</text>
</comment>
<evidence type="ECO:0000259" key="24">
    <source>
        <dbReference type="PROSITE" id="PS50894"/>
    </source>
</evidence>
<evidence type="ECO:0000256" key="14">
    <source>
        <dbReference type="ARBA" id="ARBA00023026"/>
    </source>
</evidence>
<dbReference type="PRINTS" id="PR00344">
    <property type="entry name" value="BCTRLSENSOR"/>
</dbReference>
<dbReference type="SMART" id="SM00448">
    <property type="entry name" value="REC"/>
    <property type="match status" value="2"/>
</dbReference>
<evidence type="ECO:0000256" key="9">
    <source>
        <dbReference type="ARBA" id="ARBA00022741"/>
    </source>
</evidence>
<keyword evidence="8" id="KW-0732">Signal</keyword>
<feature type="modified residue" description="4-aspartylphosphate" evidence="20">
    <location>
        <position position="627"/>
    </location>
</feature>
<evidence type="ECO:0000256" key="15">
    <source>
        <dbReference type="ARBA" id="ARBA00023136"/>
    </source>
</evidence>
<sequence>MIDLGLLKPCARGPAGLLPNTQGRRRLLEMGRALAWPAPVLLRQAVVFSHLARLATDLPEVSDVRVQFLSMSGQLAYTLHHAGPAVEAERLPACEGRRQQTLADGRQQLQLLVGDGADALEIGDAERLDKARQCLALRSTEELFADIHEKNQALEEARLTLEQRIKERTMELQQAMTIAEAAVETKSAFLANMSHEIRTPMNAIIGLAHLCLKTGLDARQHDYVTKIHHSGQSLLGILNDILDFSRIEAGKLAMEAIEFELSTVLDSLVTVIAQRAYGKGLELLIDVHEDVPAHLIGDPLRLGQILTNLVGNAIKFTEQGQVGLEISLLLDRGQDLQLRFSVEDTGIGMSPEQCRKMFKAFSQADESTTRKYGGTGLGLAISKRLVEMMGGEIDVSSEQGKGSRFFFSAHFGRGEGGQPRPVLPPQLHRARALLVDDNPVAERILRTLLERLELRVDSCQSALAAYDLLAAADGQDPYKLVFLDWKMPVVDGMQAAQHIRHEMPLSHPPRLVMVTAFGMEETRARAEAIGVDGFLHKPVGPSSLLDALLDLYGDYKIKLPAPAAHESRLRFEDVHVLLVEDNEINRQIALELFALVGVSAEVALNGQEALELLTRSGPAPFDIVFMDMQMPVMDGHEAARRLRADPRFDPLPIIAMTAHAMAEERERCLSEGMQAHISKPLDPGNLYRHIAQFSGKELKPQDPDTEPAGLSPEAAAQDLQQRLSKFIAKPSPEGEALIAALPGLDIAAALPRFVNDAGSLRNTLQGFCVNQGHALEELGSALQRQDWAEGERLAHTLKGLSATFGMGALARASAALEQALRQPEPEAQALRSGMAELSQVLQSVLAQLHAYFGTAATVELFVQAGGANSAPGDPAAAQALQERLRQLLQDSDLDALALAEAQTPLLRTWLGPTRTETLLRHLQRFDFDAALAVLDLAKG</sequence>
<keyword evidence="4" id="KW-1003">Cell membrane</keyword>
<evidence type="ECO:0000256" key="5">
    <source>
        <dbReference type="ARBA" id="ARBA00022553"/>
    </source>
</evidence>
<evidence type="ECO:0000256" key="16">
    <source>
        <dbReference type="ARBA" id="ARBA00023306"/>
    </source>
</evidence>
<dbReference type="SUPFAM" id="SSF47226">
    <property type="entry name" value="Histidine-containing phosphotransfer domain, HPT domain"/>
    <property type="match status" value="1"/>
</dbReference>
<keyword evidence="10 25" id="KW-0418">Kinase</keyword>
<dbReference type="Pfam" id="PF00512">
    <property type="entry name" value="HisKA"/>
    <property type="match status" value="1"/>
</dbReference>
<evidence type="ECO:0000256" key="8">
    <source>
        <dbReference type="ARBA" id="ARBA00022729"/>
    </source>
</evidence>
<evidence type="ECO:0000256" key="1">
    <source>
        <dbReference type="ARBA" id="ARBA00000085"/>
    </source>
</evidence>
<dbReference type="CDD" id="cd16922">
    <property type="entry name" value="HATPase_EvgS-ArcB-TorS-like"/>
    <property type="match status" value="1"/>
</dbReference>
<dbReference type="InterPro" id="IPR001789">
    <property type="entry name" value="Sig_transdc_resp-reg_receiver"/>
</dbReference>
<dbReference type="InterPro" id="IPR004358">
    <property type="entry name" value="Sig_transdc_His_kin-like_C"/>
</dbReference>
<feature type="modified residue" description="4-aspartylphosphate" evidence="20">
    <location>
        <position position="484"/>
    </location>
</feature>
<evidence type="ECO:0000256" key="19">
    <source>
        <dbReference type="PROSITE-ProRule" id="PRU00110"/>
    </source>
</evidence>
<evidence type="ECO:0000256" key="6">
    <source>
        <dbReference type="ARBA" id="ARBA00022679"/>
    </source>
</evidence>
<keyword evidence="16" id="KW-0131">Cell cycle</keyword>